<evidence type="ECO:0000313" key="3">
    <source>
        <dbReference type="EMBL" id="KIW22676.1"/>
    </source>
</evidence>
<keyword evidence="2" id="KW-1133">Transmembrane helix</keyword>
<dbReference type="Proteomes" id="UP000054466">
    <property type="component" value="Unassembled WGS sequence"/>
</dbReference>
<feature type="transmembrane region" description="Helical" evidence="2">
    <location>
        <begin position="267"/>
        <end position="288"/>
    </location>
</feature>
<dbReference type="RefSeq" id="XP_016242892.1">
    <property type="nucleotide sequence ID" value="XM_016398330.1"/>
</dbReference>
<sequence length="307" mass="33269">MAPVSSTATLSPARSATPPTPPTAPISLISLPAGTLQGSVHASRPTSVVSPTLLPTASTNAAPAPATACASQTTPTQPQQATRTIWKTIARKQPCGCISIETRKSLGAWIYNMIMLALTAAGLAMVYVENSRGAWTAQKDFREDCFNQKQVFGNWSTTCHQTLSEDLSRPPLFTRSPLHRRTMEHNWCLAIPRPSIVTLAEVPIVLLVMFPAKSRCLSAPCRLYQREGSKRNRSVPALLSQAWNYSLKAAFVVVWIGYVISSPWPSYGYAAKVELASTFFSSCVAIFIPDFLSIMGRGSCAICEDMA</sequence>
<evidence type="ECO:0000313" key="4">
    <source>
        <dbReference type="Proteomes" id="UP000054466"/>
    </source>
</evidence>
<feature type="region of interest" description="Disordered" evidence="1">
    <location>
        <begin position="1"/>
        <end position="28"/>
    </location>
</feature>
<feature type="region of interest" description="Disordered" evidence="1">
    <location>
        <begin position="51"/>
        <end position="81"/>
    </location>
</feature>
<name>A0A0D1Z4Y4_9EURO</name>
<dbReference type="HOGENOM" id="CLU_906148_0_0_1"/>
<organism evidence="3 4">
    <name type="scientific">Cladophialophora immunda</name>
    <dbReference type="NCBI Taxonomy" id="569365"/>
    <lineage>
        <taxon>Eukaryota</taxon>
        <taxon>Fungi</taxon>
        <taxon>Dikarya</taxon>
        <taxon>Ascomycota</taxon>
        <taxon>Pezizomycotina</taxon>
        <taxon>Eurotiomycetes</taxon>
        <taxon>Chaetothyriomycetidae</taxon>
        <taxon>Chaetothyriales</taxon>
        <taxon>Herpotrichiellaceae</taxon>
        <taxon>Cladophialophora</taxon>
    </lineage>
</organism>
<dbReference type="EMBL" id="KN847046">
    <property type="protein sequence ID" value="KIW22676.1"/>
    <property type="molecule type" value="Genomic_DNA"/>
</dbReference>
<protein>
    <submittedName>
        <fullName evidence="3">Uncharacterized protein</fullName>
    </submittedName>
</protein>
<feature type="compositionally biased region" description="Low complexity" evidence="1">
    <location>
        <begin position="1"/>
        <end position="17"/>
    </location>
</feature>
<feature type="transmembrane region" description="Helical" evidence="2">
    <location>
        <begin position="109"/>
        <end position="128"/>
    </location>
</feature>
<dbReference type="AlphaFoldDB" id="A0A0D1Z4Y4"/>
<reference evidence="3 4" key="1">
    <citation type="submission" date="2015-01" db="EMBL/GenBank/DDBJ databases">
        <title>The Genome Sequence of Cladophialophora immunda CBS83496.</title>
        <authorList>
            <consortium name="The Broad Institute Genomics Platform"/>
            <person name="Cuomo C."/>
            <person name="de Hoog S."/>
            <person name="Gorbushina A."/>
            <person name="Stielow B."/>
            <person name="Teixiera M."/>
            <person name="Abouelleil A."/>
            <person name="Chapman S.B."/>
            <person name="Priest M."/>
            <person name="Young S.K."/>
            <person name="Wortman J."/>
            <person name="Nusbaum C."/>
            <person name="Birren B."/>
        </authorList>
    </citation>
    <scope>NUCLEOTIDE SEQUENCE [LARGE SCALE GENOMIC DNA]</scope>
    <source>
        <strain evidence="3 4">CBS 83496</strain>
    </source>
</reference>
<dbReference type="OrthoDB" id="4161729at2759"/>
<feature type="transmembrane region" description="Helical" evidence="2">
    <location>
        <begin position="242"/>
        <end position="261"/>
    </location>
</feature>
<proteinExistence type="predicted"/>
<keyword evidence="2" id="KW-0812">Transmembrane</keyword>
<evidence type="ECO:0000256" key="2">
    <source>
        <dbReference type="SAM" id="Phobius"/>
    </source>
</evidence>
<accession>A0A0D1Z4Y4</accession>
<evidence type="ECO:0000256" key="1">
    <source>
        <dbReference type="SAM" id="MobiDB-lite"/>
    </source>
</evidence>
<gene>
    <name evidence="3" type="ORF">PV07_10950</name>
</gene>
<dbReference type="VEuPathDB" id="FungiDB:PV07_10950"/>
<dbReference type="GeneID" id="27350144"/>
<keyword evidence="4" id="KW-1185">Reference proteome</keyword>
<keyword evidence="2" id="KW-0472">Membrane</keyword>